<comment type="function">
    <text evidence="10">Part of the ABC transporter complex hrt involved in hemin import. Responsible for the translocation of the substrate across the membrane.</text>
</comment>
<evidence type="ECO:0000256" key="4">
    <source>
        <dbReference type="ARBA" id="ARBA00016962"/>
    </source>
</evidence>
<keyword evidence="14" id="KW-1185">Reference proteome</keyword>
<evidence type="ECO:0000259" key="12">
    <source>
        <dbReference type="Pfam" id="PF02687"/>
    </source>
</evidence>
<evidence type="ECO:0000256" key="7">
    <source>
        <dbReference type="ARBA" id="ARBA00022692"/>
    </source>
</evidence>
<comment type="subcellular location">
    <subcellularLocation>
        <location evidence="1">Cell membrane</location>
        <topology evidence="1">Multi-pass membrane protein</topology>
    </subcellularLocation>
</comment>
<feature type="transmembrane region" description="Helical" evidence="11">
    <location>
        <begin position="317"/>
        <end position="337"/>
    </location>
</feature>
<dbReference type="PANTHER" id="PTHR43738">
    <property type="entry name" value="ABC TRANSPORTER, MEMBRANE PROTEIN"/>
    <property type="match status" value="1"/>
</dbReference>
<comment type="subunit">
    <text evidence="3">The complex is composed of two ATP-binding proteins (HrtA), two transmembrane proteins (HrtB) and a solute-binding protein.</text>
</comment>
<feature type="transmembrane region" description="Helical" evidence="11">
    <location>
        <begin position="16"/>
        <end position="39"/>
    </location>
</feature>
<dbReference type="EMBL" id="JBHTOA010000032">
    <property type="protein sequence ID" value="MFD1399436.1"/>
    <property type="molecule type" value="Genomic_DNA"/>
</dbReference>
<dbReference type="InterPro" id="IPR003838">
    <property type="entry name" value="ABC3_permease_C"/>
</dbReference>
<keyword evidence="6" id="KW-1003">Cell membrane</keyword>
<comment type="caution">
    <text evidence="13">The sequence shown here is derived from an EMBL/GenBank/DDBJ whole genome shotgun (WGS) entry which is preliminary data.</text>
</comment>
<accession>A0ABW4BHG3</accession>
<evidence type="ECO:0000256" key="9">
    <source>
        <dbReference type="ARBA" id="ARBA00023136"/>
    </source>
</evidence>
<comment type="similarity">
    <text evidence="2">Belongs to the ABC-4 integral membrane protein family. HrtB subfamily.</text>
</comment>
<proteinExistence type="inferred from homology"/>
<feature type="transmembrane region" description="Helical" evidence="11">
    <location>
        <begin position="274"/>
        <end position="305"/>
    </location>
</feature>
<keyword evidence="5" id="KW-0813">Transport</keyword>
<dbReference type="PANTHER" id="PTHR43738:SF1">
    <property type="entry name" value="HEMIN TRANSPORT SYSTEM PERMEASE PROTEIN HRTB-RELATED"/>
    <property type="match status" value="1"/>
</dbReference>
<dbReference type="RefSeq" id="WP_204119187.1">
    <property type="nucleotide sequence ID" value="NZ_BOLV01000012.1"/>
</dbReference>
<evidence type="ECO:0000256" key="6">
    <source>
        <dbReference type="ARBA" id="ARBA00022475"/>
    </source>
</evidence>
<sequence>MFLAIKEIRKEKLRSSLIVAMIVLISYLIFILTSLALGLAQQNTDAIDSWHVKTVVLNANANVDMRQSLLTTDQVGTLPKDTAVVGQASVAVKAKGHEQVSATFLGLKASQFIAKNLTVTSGRKPTKASEVLADDSLKLKGYKLGSTITLNGLAKHYTIVGFTSGAKMNIAPVLYGTMSAWQTLKGGMPNLAASAVVAQSATFKLGTSGTKAYSTAAFIQKLPGYSAQNMTFELMIGFLMVISLIIIAVFMYILTMQKLPNYAVLRVQGVPSRVLVQATLAQSLLLVAAGLVGGTVLLIITAVAMPAVVPMAFSMPLLSAVGVGLFAMGLIGGLIPVRRVVKVDPLTVIGG</sequence>
<evidence type="ECO:0000256" key="2">
    <source>
        <dbReference type="ARBA" id="ARBA00008697"/>
    </source>
</evidence>
<dbReference type="Proteomes" id="UP001597199">
    <property type="component" value="Unassembled WGS sequence"/>
</dbReference>
<feature type="transmembrane region" description="Helical" evidence="11">
    <location>
        <begin position="234"/>
        <end position="254"/>
    </location>
</feature>
<evidence type="ECO:0000256" key="5">
    <source>
        <dbReference type="ARBA" id="ARBA00022448"/>
    </source>
</evidence>
<name>A0ABW4BHG3_9LACO</name>
<keyword evidence="7 11" id="KW-0812">Transmembrane</keyword>
<evidence type="ECO:0000313" key="13">
    <source>
        <dbReference type="EMBL" id="MFD1399436.1"/>
    </source>
</evidence>
<gene>
    <name evidence="13" type="ORF">ACFQ41_08940</name>
</gene>
<evidence type="ECO:0000313" key="14">
    <source>
        <dbReference type="Proteomes" id="UP001597199"/>
    </source>
</evidence>
<evidence type="ECO:0000256" key="8">
    <source>
        <dbReference type="ARBA" id="ARBA00022989"/>
    </source>
</evidence>
<keyword evidence="8 11" id="KW-1133">Transmembrane helix</keyword>
<dbReference type="Pfam" id="PF02687">
    <property type="entry name" value="FtsX"/>
    <property type="match status" value="1"/>
</dbReference>
<dbReference type="InterPro" id="IPR051125">
    <property type="entry name" value="ABC-4/HrtB_transporter"/>
</dbReference>
<evidence type="ECO:0000256" key="10">
    <source>
        <dbReference type="ARBA" id="ARBA00024973"/>
    </source>
</evidence>
<reference evidence="14" key="1">
    <citation type="journal article" date="2019" name="Int. J. Syst. Evol. Microbiol.">
        <title>The Global Catalogue of Microorganisms (GCM) 10K type strain sequencing project: providing services to taxonomists for standard genome sequencing and annotation.</title>
        <authorList>
            <consortium name="The Broad Institute Genomics Platform"/>
            <consortium name="The Broad Institute Genome Sequencing Center for Infectious Disease"/>
            <person name="Wu L."/>
            <person name="Ma J."/>
        </authorList>
    </citation>
    <scope>NUCLEOTIDE SEQUENCE [LARGE SCALE GENOMIC DNA]</scope>
    <source>
        <strain evidence="14">CCM 9110</strain>
    </source>
</reference>
<keyword evidence="9 11" id="KW-0472">Membrane</keyword>
<organism evidence="13 14">
    <name type="scientific">Lacticaseibacillus suilingensis</name>
    <dbReference type="NCBI Taxonomy" id="2799577"/>
    <lineage>
        <taxon>Bacteria</taxon>
        <taxon>Bacillati</taxon>
        <taxon>Bacillota</taxon>
        <taxon>Bacilli</taxon>
        <taxon>Lactobacillales</taxon>
        <taxon>Lactobacillaceae</taxon>
        <taxon>Lacticaseibacillus</taxon>
    </lineage>
</organism>
<evidence type="ECO:0000256" key="3">
    <source>
        <dbReference type="ARBA" id="ARBA00011131"/>
    </source>
</evidence>
<protein>
    <recommendedName>
        <fullName evidence="4">Putative hemin transport system permease protein HrtB</fullName>
    </recommendedName>
</protein>
<evidence type="ECO:0000256" key="11">
    <source>
        <dbReference type="SAM" id="Phobius"/>
    </source>
</evidence>
<feature type="domain" description="ABC3 transporter permease C-terminal" evidence="12">
    <location>
        <begin position="235"/>
        <end position="345"/>
    </location>
</feature>
<evidence type="ECO:0000256" key="1">
    <source>
        <dbReference type="ARBA" id="ARBA00004651"/>
    </source>
</evidence>